<comment type="caution">
    <text evidence="1">The sequence shown here is derived from an EMBL/GenBank/DDBJ whole genome shotgun (WGS) entry which is preliminary data.</text>
</comment>
<reference evidence="1 2" key="1">
    <citation type="submission" date="2024-10" db="EMBL/GenBank/DDBJ databases">
        <title>The Natural Products Discovery Center: Release of the First 8490 Sequenced Strains for Exploring Actinobacteria Biosynthetic Diversity.</title>
        <authorList>
            <person name="Kalkreuter E."/>
            <person name="Kautsar S.A."/>
            <person name="Yang D."/>
            <person name="Bader C.D."/>
            <person name="Teijaro C.N."/>
            <person name="Fluegel L."/>
            <person name="Davis C.M."/>
            <person name="Simpson J.R."/>
            <person name="Lauterbach L."/>
            <person name="Steele A.D."/>
            <person name="Gui C."/>
            <person name="Meng S."/>
            <person name="Li G."/>
            <person name="Viehrig K."/>
            <person name="Ye F."/>
            <person name="Su P."/>
            <person name="Kiefer A.F."/>
            <person name="Nichols A."/>
            <person name="Cepeda A.J."/>
            <person name="Yan W."/>
            <person name="Fan B."/>
            <person name="Jiang Y."/>
            <person name="Adhikari A."/>
            <person name="Zheng C.-J."/>
            <person name="Schuster L."/>
            <person name="Cowan T.M."/>
            <person name="Smanski M.J."/>
            <person name="Chevrette M.G."/>
            <person name="De Carvalho L.P.S."/>
            <person name="Shen B."/>
        </authorList>
    </citation>
    <scope>NUCLEOTIDE SEQUENCE [LARGE SCALE GENOMIC DNA]</scope>
    <source>
        <strain evidence="1 2">NPDC004045</strain>
    </source>
</reference>
<dbReference type="Gene3D" id="3.40.1760.10">
    <property type="entry name" value="YfbM-like super family"/>
    <property type="match status" value="1"/>
</dbReference>
<name>A0ABW6PHD5_9NOCA</name>
<evidence type="ECO:0000313" key="1">
    <source>
        <dbReference type="EMBL" id="MFF0541804.1"/>
    </source>
</evidence>
<organism evidence="1 2">
    <name type="scientific">Nocardia thailandica</name>
    <dbReference type="NCBI Taxonomy" id="257275"/>
    <lineage>
        <taxon>Bacteria</taxon>
        <taxon>Bacillati</taxon>
        <taxon>Actinomycetota</taxon>
        <taxon>Actinomycetes</taxon>
        <taxon>Mycobacteriales</taxon>
        <taxon>Nocardiaceae</taxon>
        <taxon>Nocardia</taxon>
    </lineage>
</organism>
<proteinExistence type="predicted"/>
<gene>
    <name evidence="1" type="ORF">ACFYTF_03110</name>
</gene>
<dbReference type="RefSeq" id="WP_387698872.1">
    <property type="nucleotide sequence ID" value="NZ_JBIAMX010000001.1"/>
</dbReference>
<dbReference type="Proteomes" id="UP001601444">
    <property type="component" value="Unassembled WGS sequence"/>
</dbReference>
<dbReference type="SUPFAM" id="SSF111069">
    <property type="entry name" value="Hypothetical protein yfbM"/>
    <property type="match status" value="1"/>
</dbReference>
<dbReference type="EMBL" id="JBIAMX010000001">
    <property type="protein sequence ID" value="MFF0541804.1"/>
    <property type="molecule type" value="Genomic_DNA"/>
</dbReference>
<evidence type="ECO:0000313" key="2">
    <source>
        <dbReference type="Proteomes" id="UP001601444"/>
    </source>
</evidence>
<protein>
    <submittedName>
        <fullName evidence="1">YfbM family protein</fullName>
    </submittedName>
</protein>
<keyword evidence="2" id="KW-1185">Reference proteome</keyword>
<dbReference type="Pfam" id="PF08974">
    <property type="entry name" value="DUF1877"/>
    <property type="match status" value="1"/>
</dbReference>
<dbReference type="InterPro" id="IPR015068">
    <property type="entry name" value="DUF1877"/>
</dbReference>
<sequence length="156" mass="16868">MGVTMSFARIALDDLRRMLDDAAWGEEFLARFTPPEGDPDGDLDKAWGGLDFLLTAAEAGVDLCHAGIPLESGGGRYTAWRPKLVAATAERLGGLTFDELAGHYDPPAMEAAEVYPPIWARDGDDALPYLRAGYRDLVAIFAHAARSGYPLLQRCG</sequence>
<dbReference type="InterPro" id="IPR035944">
    <property type="entry name" value="YfbM-like_sf"/>
</dbReference>
<accession>A0ABW6PHD5</accession>